<protein>
    <submittedName>
        <fullName evidence="6">Peptidase</fullName>
    </submittedName>
</protein>
<dbReference type="GO" id="GO:0031012">
    <property type="term" value="C:extracellular matrix"/>
    <property type="evidence" value="ECO:0007669"/>
    <property type="project" value="InterPro"/>
</dbReference>
<gene>
    <name evidence="6" type="ORF">AZI86_18515</name>
</gene>
<keyword evidence="7" id="KW-1185">Reference proteome</keyword>
<proteinExistence type="predicted"/>
<dbReference type="EMBL" id="LUKE01000006">
    <property type="protein sequence ID" value="KYG61734.1"/>
    <property type="molecule type" value="Genomic_DNA"/>
</dbReference>
<dbReference type="Pfam" id="PF00413">
    <property type="entry name" value="Peptidase_M10"/>
    <property type="match status" value="1"/>
</dbReference>
<organism evidence="6 7">
    <name type="scientific">Bdellovibrio bacteriovorus</name>
    <dbReference type="NCBI Taxonomy" id="959"/>
    <lineage>
        <taxon>Bacteria</taxon>
        <taxon>Pseudomonadati</taxon>
        <taxon>Bdellovibrionota</taxon>
        <taxon>Bdellovibrionia</taxon>
        <taxon>Bdellovibrionales</taxon>
        <taxon>Pseudobdellovibrionaceae</taxon>
        <taxon>Bdellovibrio</taxon>
    </lineage>
</organism>
<evidence type="ECO:0000313" key="7">
    <source>
        <dbReference type="Proteomes" id="UP000075320"/>
    </source>
</evidence>
<dbReference type="GO" id="GO:0008270">
    <property type="term" value="F:zinc ion binding"/>
    <property type="evidence" value="ECO:0007669"/>
    <property type="project" value="InterPro"/>
</dbReference>
<dbReference type="Gene3D" id="3.40.390.10">
    <property type="entry name" value="Collagenase (Catalytic Domain)"/>
    <property type="match status" value="1"/>
</dbReference>
<evidence type="ECO:0000313" key="6">
    <source>
        <dbReference type="EMBL" id="KYG61734.1"/>
    </source>
</evidence>
<feature type="domain" description="Peptidase M10 metallopeptidase" evidence="5">
    <location>
        <begin position="35"/>
        <end position="195"/>
    </location>
</feature>
<keyword evidence="4" id="KW-0862">Zinc</keyword>
<dbReference type="GO" id="GO:0006508">
    <property type="term" value="P:proteolysis"/>
    <property type="evidence" value="ECO:0007669"/>
    <property type="project" value="UniProtKB-KW"/>
</dbReference>
<dbReference type="InterPro" id="IPR001818">
    <property type="entry name" value="Pept_M10_metallopeptidase"/>
</dbReference>
<dbReference type="GO" id="GO:0004222">
    <property type="term" value="F:metalloendopeptidase activity"/>
    <property type="evidence" value="ECO:0007669"/>
    <property type="project" value="InterPro"/>
</dbReference>
<evidence type="ECO:0000256" key="2">
    <source>
        <dbReference type="ARBA" id="ARBA00022723"/>
    </source>
</evidence>
<sequence length="199" mass="22190">MTLQACAPKSQEDCGFVQNVYGERISWKSDVPVTMYLHADVPDSMVQAILSAAETWDRTVGRKIFNIVTYPRVTGPVNPHQDGKNIIYFMKTWEANRTSEQGRTSVYWVGDLIKEADIRLNAADFGYYWRSQTLSAAAKSDRANLPPVNVEALVLHEMGHVLGLKHKDNGGSVMATYLASGDDRVSLANTDETALRCEY</sequence>
<name>A0A150WFJ0_BDEBC</name>
<evidence type="ECO:0000259" key="5">
    <source>
        <dbReference type="Pfam" id="PF00413"/>
    </source>
</evidence>
<keyword evidence="1" id="KW-0645">Protease</keyword>
<accession>A0A150WFJ0</accession>
<keyword evidence="2" id="KW-0479">Metal-binding</keyword>
<evidence type="ECO:0000256" key="4">
    <source>
        <dbReference type="ARBA" id="ARBA00022833"/>
    </source>
</evidence>
<dbReference type="AlphaFoldDB" id="A0A150WFJ0"/>
<reference evidence="6 7" key="1">
    <citation type="submission" date="2016-03" db="EMBL/GenBank/DDBJ databases">
        <authorList>
            <person name="Ploux O."/>
        </authorList>
    </citation>
    <scope>NUCLEOTIDE SEQUENCE [LARGE SCALE GENOMIC DNA]</scope>
    <source>
        <strain evidence="6 7">R0</strain>
    </source>
</reference>
<evidence type="ECO:0000256" key="1">
    <source>
        <dbReference type="ARBA" id="ARBA00022670"/>
    </source>
</evidence>
<comment type="caution">
    <text evidence="6">The sequence shown here is derived from an EMBL/GenBank/DDBJ whole genome shotgun (WGS) entry which is preliminary data.</text>
</comment>
<keyword evidence="3" id="KW-0378">Hydrolase</keyword>
<evidence type="ECO:0000256" key="3">
    <source>
        <dbReference type="ARBA" id="ARBA00022801"/>
    </source>
</evidence>
<dbReference type="Proteomes" id="UP000075320">
    <property type="component" value="Unassembled WGS sequence"/>
</dbReference>
<dbReference type="InterPro" id="IPR024079">
    <property type="entry name" value="MetalloPept_cat_dom_sf"/>
</dbReference>
<dbReference type="SUPFAM" id="SSF55486">
    <property type="entry name" value="Metalloproteases ('zincins'), catalytic domain"/>
    <property type="match status" value="1"/>
</dbReference>